<evidence type="ECO:0000313" key="2">
    <source>
        <dbReference type="EMBL" id="OWP50797.1"/>
    </source>
</evidence>
<sequence length="277" mass="30489">MNNEIVRYRINDHELTCQVAGWGVPLLLVHGSLCDYRYWQGQVEALSARYRVIAPSLRHYFPEQWDGEGPGFTTQQHVEDLLALLEQLSGPAHLLGHSRGGNICLRVAQAAPQKLRSLILADPGGDFANDVFTAVNIEAPVSPVERNQFRQQALEMIRAGAVEEGLQLFVDTVSGTGVWSRSSRQFREMATANAMTLVGQVADHPLPVNHGQISQLKIPVLLIGGVKSPEPFPRILQALQATLVDARTVMIPGASHGMNVVRPASFNRAVLEFVEQY</sequence>
<organism evidence="2 3">
    <name type="scientific">Pseudomonas nitroreducens</name>
    <dbReference type="NCBI Taxonomy" id="46680"/>
    <lineage>
        <taxon>Bacteria</taxon>
        <taxon>Pseudomonadati</taxon>
        <taxon>Pseudomonadota</taxon>
        <taxon>Gammaproteobacteria</taxon>
        <taxon>Pseudomonadales</taxon>
        <taxon>Pseudomonadaceae</taxon>
        <taxon>Pseudomonas</taxon>
    </lineage>
</organism>
<comment type="caution">
    <text evidence="2">The sequence shown here is derived from an EMBL/GenBank/DDBJ whole genome shotgun (WGS) entry which is preliminary data.</text>
</comment>
<dbReference type="RefSeq" id="WP_088418188.1">
    <property type="nucleotide sequence ID" value="NZ_NJBA01000004.1"/>
</dbReference>
<dbReference type="InterPro" id="IPR050228">
    <property type="entry name" value="Carboxylesterase_BioH"/>
</dbReference>
<keyword evidence="2" id="KW-0378">Hydrolase</keyword>
<dbReference type="AlphaFoldDB" id="A0A2D0AFF6"/>
<dbReference type="SUPFAM" id="SSF53474">
    <property type="entry name" value="alpha/beta-Hydrolases"/>
    <property type="match status" value="1"/>
</dbReference>
<dbReference type="Pfam" id="PF12697">
    <property type="entry name" value="Abhydrolase_6"/>
    <property type="match status" value="1"/>
</dbReference>
<dbReference type="STRING" id="46680.GCA_000807755_05632"/>
<dbReference type="GO" id="GO:0016787">
    <property type="term" value="F:hydrolase activity"/>
    <property type="evidence" value="ECO:0007669"/>
    <property type="project" value="UniProtKB-KW"/>
</dbReference>
<name>A0A2D0AFF6_PSENT</name>
<dbReference type="PANTHER" id="PTHR43194:SF5">
    <property type="entry name" value="PIMELOYL-[ACYL-CARRIER PROTEIN] METHYL ESTER ESTERASE"/>
    <property type="match status" value="1"/>
</dbReference>
<dbReference type="Gene3D" id="3.40.50.1820">
    <property type="entry name" value="alpha/beta hydrolase"/>
    <property type="match status" value="1"/>
</dbReference>
<feature type="domain" description="AB hydrolase-1" evidence="1">
    <location>
        <begin position="26"/>
        <end position="268"/>
    </location>
</feature>
<gene>
    <name evidence="2" type="ORF">CEG18_14815</name>
</gene>
<dbReference type="EMBL" id="NJBA01000004">
    <property type="protein sequence ID" value="OWP50797.1"/>
    <property type="molecule type" value="Genomic_DNA"/>
</dbReference>
<evidence type="ECO:0000259" key="1">
    <source>
        <dbReference type="Pfam" id="PF12697"/>
    </source>
</evidence>
<dbReference type="PANTHER" id="PTHR43194">
    <property type="entry name" value="HYDROLASE ALPHA/BETA FOLD FAMILY"/>
    <property type="match status" value="1"/>
</dbReference>
<protein>
    <submittedName>
        <fullName evidence="2">Alpha/beta hydrolase</fullName>
    </submittedName>
</protein>
<evidence type="ECO:0000313" key="3">
    <source>
        <dbReference type="Proteomes" id="UP000198145"/>
    </source>
</evidence>
<accession>A0A2D0AFF6</accession>
<dbReference type="InterPro" id="IPR029058">
    <property type="entry name" value="AB_hydrolase_fold"/>
</dbReference>
<dbReference type="Proteomes" id="UP000198145">
    <property type="component" value="Unassembled WGS sequence"/>
</dbReference>
<proteinExistence type="predicted"/>
<reference evidence="2 3" key="1">
    <citation type="submission" date="2017-06" db="EMBL/GenBank/DDBJ databases">
        <title>Draft genome of Pseudomonas nitroreducens DF05.</title>
        <authorList>
            <person name="Iyer R."/>
        </authorList>
    </citation>
    <scope>NUCLEOTIDE SEQUENCE [LARGE SCALE GENOMIC DNA]</scope>
    <source>
        <strain evidence="2 3">DF05</strain>
    </source>
</reference>
<dbReference type="InterPro" id="IPR000073">
    <property type="entry name" value="AB_hydrolase_1"/>
</dbReference>